<reference evidence="2 3" key="2">
    <citation type="submission" date="2018-11" db="EMBL/GenBank/DDBJ databases">
        <authorList>
            <consortium name="Pathogen Informatics"/>
        </authorList>
    </citation>
    <scope>NUCLEOTIDE SEQUENCE [LARGE SCALE GENOMIC DNA]</scope>
</reference>
<evidence type="ECO:0000313" key="4">
    <source>
        <dbReference type="WBParaSite" id="NBR_0000013101-mRNA-1"/>
    </source>
</evidence>
<dbReference type="AlphaFoldDB" id="A0A0N4XCF8"/>
<sequence length="133" mass="14658">MSNPVFLVSIAERRNRNEMDFHNMPAMHDPNVRLSAFNVVSACAIALLLTALVVILVVAYIRAKSRTAFKWIPPKVTVMEQFKVLGTLSMFQQSLPSNPTKVVRETLTACRSSVIVAPHALLGSSFIFITGAE</sequence>
<evidence type="ECO:0000313" key="3">
    <source>
        <dbReference type="Proteomes" id="UP000271162"/>
    </source>
</evidence>
<accession>A0A0N4XCF8</accession>
<reference evidence="4" key="1">
    <citation type="submission" date="2017-02" db="UniProtKB">
        <authorList>
            <consortium name="WormBaseParasite"/>
        </authorList>
    </citation>
    <scope>IDENTIFICATION</scope>
</reference>
<feature type="transmembrane region" description="Helical" evidence="1">
    <location>
        <begin position="36"/>
        <end position="61"/>
    </location>
</feature>
<protein>
    <submittedName>
        <fullName evidence="4">Transmembrane protein</fullName>
    </submittedName>
</protein>
<dbReference type="WBParaSite" id="NBR_0000013101-mRNA-1">
    <property type="protein sequence ID" value="NBR_0000013101-mRNA-1"/>
    <property type="gene ID" value="NBR_0000013101"/>
</dbReference>
<keyword evidence="1" id="KW-0812">Transmembrane</keyword>
<dbReference type="Proteomes" id="UP000271162">
    <property type="component" value="Unassembled WGS sequence"/>
</dbReference>
<gene>
    <name evidence="2" type="ORF">NBR_LOCUS132</name>
</gene>
<keyword evidence="1" id="KW-1133">Transmembrane helix</keyword>
<organism evidence="4">
    <name type="scientific">Nippostrongylus brasiliensis</name>
    <name type="common">Rat hookworm</name>
    <dbReference type="NCBI Taxonomy" id="27835"/>
    <lineage>
        <taxon>Eukaryota</taxon>
        <taxon>Metazoa</taxon>
        <taxon>Ecdysozoa</taxon>
        <taxon>Nematoda</taxon>
        <taxon>Chromadorea</taxon>
        <taxon>Rhabditida</taxon>
        <taxon>Rhabditina</taxon>
        <taxon>Rhabditomorpha</taxon>
        <taxon>Strongyloidea</taxon>
        <taxon>Heligmosomidae</taxon>
        <taxon>Nippostrongylus</taxon>
    </lineage>
</organism>
<dbReference type="EMBL" id="UYSL01000034">
    <property type="protein sequence ID" value="VDL62401.1"/>
    <property type="molecule type" value="Genomic_DNA"/>
</dbReference>
<keyword evidence="1" id="KW-0472">Membrane</keyword>
<evidence type="ECO:0000256" key="1">
    <source>
        <dbReference type="SAM" id="Phobius"/>
    </source>
</evidence>
<proteinExistence type="predicted"/>
<name>A0A0N4XCF8_NIPBR</name>
<keyword evidence="3" id="KW-1185">Reference proteome</keyword>
<evidence type="ECO:0000313" key="2">
    <source>
        <dbReference type="EMBL" id="VDL62401.1"/>
    </source>
</evidence>